<evidence type="ECO:0000313" key="2">
    <source>
        <dbReference type="EMBL" id="PTX50921.1"/>
    </source>
</evidence>
<comment type="caution">
    <text evidence="2">The sequence shown here is derived from an EMBL/GenBank/DDBJ whole genome shotgun (WGS) entry which is preliminary data.</text>
</comment>
<organism evidence="2 3">
    <name type="scientific">Gemmobacter caeni</name>
    <dbReference type="NCBI Taxonomy" id="589035"/>
    <lineage>
        <taxon>Bacteria</taxon>
        <taxon>Pseudomonadati</taxon>
        <taxon>Pseudomonadota</taxon>
        <taxon>Alphaproteobacteria</taxon>
        <taxon>Rhodobacterales</taxon>
        <taxon>Paracoccaceae</taxon>
        <taxon>Gemmobacter</taxon>
    </lineage>
</organism>
<dbReference type="OrthoDB" id="6305173at2"/>
<dbReference type="InterPro" id="IPR028992">
    <property type="entry name" value="Hedgehog/Intein_dom"/>
</dbReference>
<evidence type="ECO:0000259" key="1">
    <source>
        <dbReference type="Pfam" id="PF13403"/>
    </source>
</evidence>
<dbReference type="Pfam" id="PF13403">
    <property type="entry name" value="Hint_2"/>
    <property type="match status" value="1"/>
</dbReference>
<keyword evidence="3" id="KW-1185">Reference proteome</keyword>
<dbReference type="Proteomes" id="UP000244224">
    <property type="component" value="Unassembled WGS sequence"/>
</dbReference>
<proteinExistence type="predicted"/>
<dbReference type="Gene3D" id="2.170.16.10">
    <property type="entry name" value="Hedgehog/Intein (Hint) domain"/>
    <property type="match status" value="1"/>
</dbReference>
<evidence type="ECO:0000313" key="3">
    <source>
        <dbReference type="Proteomes" id="UP000244224"/>
    </source>
</evidence>
<dbReference type="InterPro" id="IPR036844">
    <property type="entry name" value="Hint_dom_sf"/>
</dbReference>
<gene>
    <name evidence="2" type="ORF">C8N34_10437</name>
</gene>
<name>A0A2T6B4D3_9RHOB</name>
<dbReference type="RefSeq" id="WP_108128390.1">
    <property type="nucleotide sequence ID" value="NZ_QBKP01000004.1"/>
</dbReference>
<feature type="domain" description="Hedgehog/Intein (Hint)" evidence="1">
    <location>
        <begin position="177"/>
        <end position="323"/>
    </location>
</feature>
<reference evidence="2 3" key="1">
    <citation type="submission" date="2018-04" db="EMBL/GenBank/DDBJ databases">
        <title>Genomic Encyclopedia of Archaeal and Bacterial Type Strains, Phase II (KMG-II): from individual species to whole genera.</title>
        <authorList>
            <person name="Goeker M."/>
        </authorList>
    </citation>
    <scope>NUCLEOTIDE SEQUENCE [LARGE SCALE GENOMIC DNA]</scope>
    <source>
        <strain evidence="2 3">DSM 21823</strain>
    </source>
</reference>
<accession>A0A2T6B4D3</accession>
<dbReference type="EMBL" id="QBKP01000004">
    <property type="protein sequence ID" value="PTX50921.1"/>
    <property type="molecule type" value="Genomic_DNA"/>
</dbReference>
<dbReference type="AlphaFoldDB" id="A0A2T6B4D3"/>
<protein>
    <submittedName>
        <fullName evidence="2">Hint domain-containing protein</fullName>
    </submittedName>
</protein>
<sequence length="382" mass="41038">MPTSTVNWLWIGNLPAIDSTASSNVTQSQLNAAGMNGYSVTGPGHIAPVAVTGTTTSSGGAQVFTAPFNQTNNFLSQFSFDSPTTPGTISGQTIQTTFRGDITITLPDGSTSGQVATIVQMTNGDLFLRPNANYLPDWDGINALRSITINQATPFPNNTVLNAVISFDPDIFDIEIPCFTAGTLIRTRDGLRAIESLAVGDLVETADHGAQALRWIGTRSLSSAELAASAHLRPVRIAAGALGPGQPEREMHVSPQHRMLVRSRIAQRMFETEEVLVAACHLIGLPGITRDDSLRPVTYVHLMFDRHEILFADGAPSESLYPGPMAMRALGNEAAQEILALFPELAILDSGWLRPARVLVPGRRGRQMAERHLRNHTALLAA</sequence>
<dbReference type="SUPFAM" id="SSF51294">
    <property type="entry name" value="Hedgehog/intein (Hint) domain"/>
    <property type="match status" value="1"/>
</dbReference>